<dbReference type="InterPro" id="IPR016036">
    <property type="entry name" value="Malonyl_transacylase_ACP-bd"/>
</dbReference>
<evidence type="ECO:0000259" key="4">
    <source>
        <dbReference type="SMART" id="SM00827"/>
    </source>
</evidence>
<dbReference type="SUPFAM" id="SSF52151">
    <property type="entry name" value="FabD/lysophospholipase-like"/>
    <property type="match status" value="1"/>
</dbReference>
<comment type="catalytic activity">
    <reaction evidence="2">
        <text>holo-[ACP] + malonyl-CoA = malonyl-[ACP] + CoA</text>
        <dbReference type="Rhea" id="RHEA:41792"/>
        <dbReference type="Rhea" id="RHEA-COMP:9623"/>
        <dbReference type="Rhea" id="RHEA-COMP:9685"/>
        <dbReference type="ChEBI" id="CHEBI:57287"/>
        <dbReference type="ChEBI" id="CHEBI:57384"/>
        <dbReference type="ChEBI" id="CHEBI:64479"/>
        <dbReference type="ChEBI" id="CHEBI:78449"/>
        <dbReference type="EC" id="2.3.1.39"/>
    </reaction>
</comment>
<dbReference type="Gene3D" id="3.40.366.10">
    <property type="entry name" value="Malonyl-Coenzyme A Acyl Carrier Protein, domain 2"/>
    <property type="match status" value="1"/>
</dbReference>
<dbReference type="NCBIfam" id="TIGR00128">
    <property type="entry name" value="fabD"/>
    <property type="match status" value="1"/>
</dbReference>
<dbReference type="KEGG" id="uli:ETAA1_44690"/>
<reference evidence="5 6" key="1">
    <citation type="submission" date="2019-02" db="EMBL/GenBank/DDBJ databases">
        <title>Deep-cultivation of Planctomycetes and their phenomic and genomic characterization uncovers novel biology.</title>
        <authorList>
            <person name="Wiegand S."/>
            <person name="Jogler M."/>
            <person name="Boedeker C."/>
            <person name="Pinto D."/>
            <person name="Vollmers J."/>
            <person name="Rivas-Marin E."/>
            <person name="Kohn T."/>
            <person name="Peeters S.H."/>
            <person name="Heuer A."/>
            <person name="Rast P."/>
            <person name="Oberbeckmann S."/>
            <person name="Bunk B."/>
            <person name="Jeske O."/>
            <person name="Meyerdierks A."/>
            <person name="Storesund J.E."/>
            <person name="Kallscheuer N."/>
            <person name="Luecker S."/>
            <person name="Lage O.M."/>
            <person name="Pohl T."/>
            <person name="Merkel B.J."/>
            <person name="Hornburger P."/>
            <person name="Mueller R.-W."/>
            <person name="Bruemmer F."/>
            <person name="Labrenz M."/>
            <person name="Spormann A.M."/>
            <person name="Op den Camp H."/>
            <person name="Overmann J."/>
            <person name="Amann R."/>
            <person name="Jetten M.S.M."/>
            <person name="Mascher T."/>
            <person name="Medema M.H."/>
            <person name="Devos D.P."/>
            <person name="Kaster A.-K."/>
            <person name="Ovreas L."/>
            <person name="Rohde M."/>
            <person name="Galperin M.Y."/>
            <person name="Jogler C."/>
        </authorList>
    </citation>
    <scope>NUCLEOTIDE SEQUENCE [LARGE SCALE GENOMIC DNA]</scope>
    <source>
        <strain evidence="5 6">ETA_A1</strain>
    </source>
</reference>
<organism evidence="5 6">
    <name type="scientific">Urbifossiella limnaea</name>
    <dbReference type="NCBI Taxonomy" id="2528023"/>
    <lineage>
        <taxon>Bacteria</taxon>
        <taxon>Pseudomonadati</taxon>
        <taxon>Planctomycetota</taxon>
        <taxon>Planctomycetia</taxon>
        <taxon>Gemmatales</taxon>
        <taxon>Gemmataceae</taxon>
        <taxon>Urbifossiella</taxon>
    </lineage>
</organism>
<evidence type="ECO:0000256" key="1">
    <source>
        <dbReference type="ARBA" id="ARBA00018953"/>
    </source>
</evidence>
<evidence type="ECO:0000256" key="3">
    <source>
        <dbReference type="PIRSR" id="PIRSR000446-1"/>
    </source>
</evidence>
<comment type="similarity">
    <text evidence="2">Belongs to the fabD family.</text>
</comment>
<dbReference type="Gene3D" id="3.30.70.250">
    <property type="entry name" value="Malonyl-CoA ACP transacylase, ACP-binding"/>
    <property type="match status" value="1"/>
</dbReference>
<sequence>MPNTALLFPGQGAQAVGMAGALCQSHPPAHDLFQHASAALGYDLLDVCVNGPAERLNATDVSQPAIFVASLAALDQLRATQPEALSAVTATAGLSLGEYTALVFAGALSFDDGLKVVKARGAAMQAAAVATPSGMVAVLGVDAPDVEALVAEARAAGTLEVANYLCPGNTVASGVLPALDRLEQLCQEKGGIRTARLAVAGAFHTALMKPADDALAAALAGVELKPPTTPVWSNVDARPHTDPAEIRELLVRQVLSPVRWEDTLRGLMAAGVERFYEVGPGRVLAGLMKRVHRKADFTNVTA</sequence>
<keyword evidence="2 5" id="KW-0012">Acyltransferase</keyword>
<dbReference type="AlphaFoldDB" id="A0A517XYE1"/>
<dbReference type="InterPro" id="IPR016035">
    <property type="entry name" value="Acyl_Trfase/lysoPLipase"/>
</dbReference>
<dbReference type="InterPro" id="IPR001227">
    <property type="entry name" value="Ac_transferase_dom_sf"/>
</dbReference>
<feature type="active site" evidence="3">
    <location>
        <position position="204"/>
    </location>
</feature>
<accession>A0A517XYE1</accession>
<dbReference type="OrthoDB" id="9805460at2"/>
<dbReference type="InterPro" id="IPR014043">
    <property type="entry name" value="Acyl_transferase_dom"/>
</dbReference>
<dbReference type="InterPro" id="IPR024925">
    <property type="entry name" value="Malonyl_CoA-ACP_transAc"/>
</dbReference>
<dbReference type="SUPFAM" id="SSF55048">
    <property type="entry name" value="Probable ACP-binding domain of malonyl-CoA ACP transacylase"/>
    <property type="match status" value="1"/>
</dbReference>
<keyword evidence="2 5" id="KW-0808">Transferase</keyword>
<feature type="active site" evidence="3">
    <location>
        <position position="95"/>
    </location>
</feature>
<dbReference type="Pfam" id="PF00698">
    <property type="entry name" value="Acyl_transf_1"/>
    <property type="match status" value="1"/>
</dbReference>
<name>A0A517XYE1_9BACT</name>
<evidence type="ECO:0000313" key="5">
    <source>
        <dbReference type="EMBL" id="QDU22488.1"/>
    </source>
</evidence>
<dbReference type="PANTHER" id="PTHR47170">
    <property type="entry name" value="MALONYL-COA ACP TRANSACYLASE, ACP-BINDING"/>
    <property type="match status" value="1"/>
</dbReference>
<dbReference type="InterPro" id="IPR004410">
    <property type="entry name" value="Malonyl_CoA-ACP_transAc_FabD"/>
</dbReference>
<dbReference type="EMBL" id="CP036273">
    <property type="protein sequence ID" value="QDU22488.1"/>
    <property type="molecule type" value="Genomic_DNA"/>
</dbReference>
<dbReference type="GO" id="GO:0004314">
    <property type="term" value="F:[acyl-carrier-protein] S-malonyltransferase activity"/>
    <property type="evidence" value="ECO:0007669"/>
    <property type="project" value="UniProtKB-EC"/>
</dbReference>
<evidence type="ECO:0000313" key="6">
    <source>
        <dbReference type="Proteomes" id="UP000319576"/>
    </source>
</evidence>
<feature type="domain" description="Malonyl-CoA:ACP transacylase (MAT)" evidence="4">
    <location>
        <begin position="7"/>
        <end position="301"/>
    </location>
</feature>
<keyword evidence="6" id="KW-1185">Reference proteome</keyword>
<dbReference type="PANTHER" id="PTHR47170:SF2">
    <property type="entry name" value="MALONYL-COA:ACP TRANSACYLASE (MAT) DOMAIN-CONTAINING PROTEIN"/>
    <property type="match status" value="1"/>
</dbReference>
<protein>
    <recommendedName>
        <fullName evidence="1 2">Malonyl CoA-acyl carrier protein transacylase</fullName>
        <ecNumber evidence="2">2.3.1.39</ecNumber>
    </recommendedName>
</protein>
<gene>
    <name evidence="5" type="primary">fabD_2</name>
    <name evidence="5" type="ORF">ETAA1_44690</name>
</gene>
<proteinExistence type="inferred from homology"/>
<dbReference type="EC" id="2.3.1.39" evidence="2"/>
<dbReference type="SMART" id="SM00827">
    <property type="entry name" value="PKS_AT"/>
    <property type="match status" value="1"/>
</dbReference>
<evidence type="ECO:0000256" key="2">
    <source>
        <dbReference type="PIRNR" id="PIRNR000446"/>
    </source>
</evidence>
<dbReference type="Proteomes" id="UP000319576">
    <property type="component" value="Chromosome"/>
</dbReference>
<dbReference type="InterPro" id="IPR052760">
    <property type="entry name" value="Mitochondrial_malonyltrans"/>
</dbReference>
<dbReference type="PIRSF" id="PIRSF000446">
    <property type="entry name" value="Mct"/>
    <property type="match status" value="1"/>
</dbReference>
<dbReference type="RefSeq" id="WP_145242263.1">
    <property type="nucleotide sequence ID" value="NZ_CP036273.1"/>
</dbReference>